<protein>
    <submittedName>
        <fullName evidence="2">Uncharacterized protein</fullName>
    </submittedName>
</protein>
<feature type="transmembrane region" description="Helical" evidence="1">
    <location>
        <begin position="76"/>
        <end position="94"/>
    </location>
</feature>
<comment type="caution">
    <text evidence="2">The sequence shown here is derived from an EMBL/GenBank/DDBJ whole genome shotgun (WGS) entry which is preliminary data.</text>
</comment>
<feature type="transmembrane region" description="Helical" evidence="1">
    <location>
        <begin position="47"/>
        <end position="64"/>
    </location>
</feature>
<keyword evidence="1" id="KW-1133">Transmembrane helix</keyword>
<keyword evidence="3" id="KW-1185">Reference proteome</keyword>
<dbReference type="Proteomes" id="UP001647436">
    <property type="component" value="Unassembled WGS sequence"/>
</dbReference>
<evidence type="ECO:0000313" key="2">
    <source>
        <dbReference type="EMBL" id="MBS3018100.1"/>
    </source>
</evidence>
<proteinExistence type="predicted"/>
<dbReference type="EMBL" id="JAANES010000001">
    <property type="protein sequence ID" value="MBS3018100.1"/>
    <property type="molecule type" value="Genomic_DNA"/>
</dbReference>
<gene>
    <name evidence="2" type="ORF">DJFAAGMI_00831</name>
</gene>
<dbReference type="RefSeq" id="WP_211456058.1">
    <property type="nucleotide sequence ID" value="NZ_JAANES010000001.1"/>
</dbReference>
<organism evidence="2 3">
    <name type="scientific">Comamonas brasiliensis</name>
    <dbReference type="NCBI Taxonomy" id="1812482"/>
    <lineage>
        <taxon>Bacteria</taxon>
        <taxon>Pseudomonadati</taxon>
        <taxon>Pseudomonadota</taxon>
        <taxon>Betaproteobacteria</taxon>
        <taxon>Burkholderiales</taxon>
        <taxon>Comamonadaceae</taxon>
        <taxon>Comamonas</taxon>
    </lineage>
</organism>
<reference evidence="2 3" key="1">
    <citation type="submission" date="2020-03" db="EMBL/GenBank/DDBJ databases">
        <title>The role of nitrogen metabolism on polyethylene biodegradation.</title>
        <authorList>
            <person name="Peixoto J."/>
            <person name="Vizzotto C.S."/>
            <person name="Ramos A."/>
            <person name="Alves G."/>
            <person name="Steindorff A."/>
            <person name="Kruger R."/>
        </authorList>
    </citation>
    <scope>NUCLEOTIDE SEQUENCE [LARGE SCALE GENOMIC DNA]</scope>
    <source>
        <strain evidence="2 3">PE63</strain>
    </source>
</reference>
<evidence type="ECO:0000313" key="3">
    <source>
        <dbReference type="Proteomes" id="UP001647436"/>
    </source>
</evidence>
<keyword evidence="1" id="KW-0812">Transmembrane</keyword>
<name>A0ABS5LNN5_9BURK</name>
<keyword evidence="1" id="KW-0472">Membrane</keyword>
<feature type="transmembrane region" description="Helical" evidence="1">
    <location>
        <begin position="16"/>
        <end position="35"/>
    </location>
</feature>
<sequence>MQTTAVEQPISKPLSFLHHLTGMGAVALVNPLIYYSHNPTRAWLETWLSPLALALAAYGLYALLPTHRAKSAWPKGFLVLAWLLLSLSVASPWINPPRSNPYATQAKQPALIPAITSVGTVAEDSEW</sequence>
<evidence type="ECO:0000256" key="1">
    <source>
        <dbReference type="SAM" id="Phobius"/>
    </source>
</evidence>
<accession>A0ABS5LNN5</accession>